<feature type="region of interest" description="Disordered" evidence="1">
    <location>
        <begin position="25"/>
        <end position="72"/>
    </location>
</feature>
<evidence type="ECO:0000313" key="4">
    <source>
        <dbReference type="EMBL" id="GIE73521.1"/>
    </source>
</evidence>
<comment type="caution">
    <text evidence="4">The sequence shown here is derived from an EMBL/GenBank/DDBJ whole genome shotgun (WGS) entry which is preliminary data.</text>
</comment>
<evidence type="ECO:0000256" key="1">
    <source>
        <dbReference type="SAM" id="MobiDB-lite"/>
    </source>
</evidence>
<feature type="signal peptide" evidence="2">
    <location>
        <begin position="1"/>
        <end position="30"/>
    </location>
</feature>
<protein>
    <recommendedName>
        <fullName evidence="3">DUF4232 domain-containing protein</fullName>
    </recommendedName>
</protein>
<keyword evidence="5" id="KW-1185">Reference proteome</keyword>
<dbReference type="Proteomes" id="UP000624709">
    <property type="component" value="Unassembled WGS sequence"/>
</dbReference>
<sequence length="217" mass="21579">MKRAAIVLLSTPLLFAAGCSASSQPSSAPAAPPAVSPTTSATGKATATTSAATTATATATATGKASGKPAATPRCHTGDLKLKIGDGSGAAGTSYVALLFTNASDHTCTLYGYPGVSWVTGDQGTQVGSPFKRGGTQKKVTVTLKPGKAAHTIVQSSDAGFFDAAECKPTAVRGLRVYPPDETASVFVSSTGNQCAAEGVDVGTIWAITPGTKLDPS</sequence>
<evidence type="ECO:0000256" key="2">
    <source>
        <dbReference type="SAM" id="SignalP"/>
    </source>
</evidence>
<dbReference type="Pfam" id="PF14016">
    <property type="entry name" value="DUF4232"/>
    <property type="match status" value="1"/>
</dbReference>
<accession>A0ABQ4BS66</accession>
<gene>
    <name evidence="4" type="ORF">Apa02nite_096290</name>
</gene>
<keyword evidence="2" id="KW-0732">Signal</keyword>
<evidence type="ECO:0000259" key="3">
    <source>
        <dbReference type="Pfam" id="PF14016"/>
    </source>
</evidence>
<organism evidence="4 5">
    <name type="scientific">Actinoplanes palleronii</name>
    <dbReference type="NCBI Taxonomy" id="113570"/>
    <lineage>
        <taxon>Bacteria</taxon>
        <taxon>Bacillati</taxon>
        <taxon>Actinomycetota</taxon>
        <taxon>Actinomycetes</taxon>
        <taxon>Micromonosporales</taxon>
        <taxon>Micromonosporaceae</taxon>
        <taxon>Actinoplanes</taxon>
    </lineage>
</organism>
<name>A0ABQ4BS66_9ACTN</name>
<dbReference type="RefSeq" id="WP_203831099.1">
    <property type="nucleotide sequence ID" value="NZ_BAAATY010000066.1"/>
</dbReference>
<evidence type="ECO:0000313" key="5">
    <source>
        <dbReference type="Proteomes" id="UP000624709"/>
    </source>
</evidence>
<dbReference type="InterPro" id="IPR025326">
    <property type="entry name" value="DUF4232"/>
</dbReference>
<dbReference type="EMBL" id="BOMS01000175">
    <property type="protein sequence ID" value="GIE73521.1"/>
    <property type="molecule type" value="Genomic_DNA"/>
</dbReference>
<reference evidence="4 5" key="1">
    <citation type="submission" date="2021-01" db="EMBL/GenBank/DDBJ databases">
        <title>Whole genome shotgun sequence of Actinoplanes palleronii NBRC 14916.</title>
        <authorList>
            <person name="Komaki H."/>
            <person name="Tamura T."/>
        </authorList>
    </citation>
    <scope>NUCLEOTIDE SEQUENCE [LARGE SCALE GENOMIC DNA]</scope>
    <source>
        <strain evidence="4 5">NBRC 14916</strain>
    </source>
</reference>
<feature type="compositionally biased region" description="Low complexity" evidence="1">
    <location>
        <begin position="36"/>
        <end position="72"/>
    </location>
</feature>
<feature type="domain" description="DUF4232" evidence="3">
    <location>
        <begin position="75"/>
        <end position="203"/>
    </location>
</feature>
<feature type="chain" id="PRO_5046693209" description="DUF4232 domain-containing protein" evidence="2">
    <location>
        <begin position="31"/>
        <end position="217"/>
    </location>
</feature>
<proteinExistence type="predicted"/>
<dbReference type="PROSITE" id="PS51257">
    <property type="entry name" value="PROKAR_LIPOPROTEIN"/>
    <property type="match status" value="1"/>
</dbReference>